<evidence type="ECO:0000313" key="4">
    <source>
        <dbReference type="Proteomes" id="UP001362999"/>
    </source>
</evidence>
<dbReference type="AlphaFoldDB" id="A0AAW0CBM5"/>
<comment type="caution">
    <text evidence="3">The sequence shown here is derived from an EMBL/GenBank/DDBJ whole genome shotgun (WGS) entry which is preliminary data.</text>
</comment>
<organism evidence="3 4">
    <name type="scientific">Favolaschia claudopus</name>
    <dbReference type="NCBI Taxonomy" id="2862362"/>
    <lineage>
        <taxon>Eukaryota</taxon>
        <taxon>Fungi</taxon>
        <taxon>Dikarya</taxon>
        <taxon>Basidiomycota</taxon>
        <taxon>Agaricomycotina</taxon>
        <taxon>Agaricomycetes</taxon>
        <taxon>Agaricomycetidae</taxon>
        <taxon>Agaricales</taxon>
        <taxon>Marasmiineae</taxon>
        <taxon>Mycenaceae</taxon>
        <taxon>Favolaschia</taxon>
    </lineage>
</organism>
<reference evidence="3 4" key="1">
    <citation type="journal article" date="2024" name="J Genomics">
        <title>Draft genome sequencing and assembly of Favolaschia claudopus CIRM-BRFM 2984 isolated from oak limbs.</title>
        <authorList>
            <person name="Navarro D."/>
            <person name="Drula E."/>
            <person name="Chaduli D."/>
            <person name="Cazenave R."/>
            <person name="Ahrendt S."/>
            <person name="Wang J."/>
            <person name="Lipzen A."/>
            <person name="Daum C."/>
            <person name="Barry K."/>
            <person name="Grigoriev I.V."/>
            <person name="Favel A."/>
            <person name="Rosso M.N."/>
            <person name="Martin F."/>
        </authorList>
    </citation>
    <scope>NUCLEOTIDE SEQUENCE [LARGE SCALE GENOMIC DNA]</scope>
    <source>
        <strain evidence="3 4">CIRM-BRFM 2984</strain>
    </source>
</reference>
<gene>
    <name evidence="2" type="ORF">R3P38DRAFT_2770885</name>
    <name evidence="3" type="ORF">R3P38DRAFT_2770892</name>
</gene>
<proteinExistence type="predicted"/>
<evidence type="ECO:0000313" key="3">
    <source>
        <dbReference type="EMBL" id="KAK7036816.1"/>
    </source>
</evidence>
<dbReference type="Proteomes" id="UP001362999">
    <property type="component" value="Unassembled WGS sequence"/>
</dbReference>
<dbReference type="EMBL" id="JAWWNJ010000018">
    <property type="protein sequence ID" value="KAK7036816.1"/>
    <property type="molecule type" value="Genomic_DNA"/>
</dbReference>
<sequence>MLDMGTIQGLSLWIITGLVNDAKTVSVSALQSSNSRLPHPNVSIHSTQAGVDVTLGARCSGAYFRWNYFECAAFVSLPGSCCDACRTVDSAVAVVEKWAQQSFGKKFIDRLNHAQLEAKLSALSRQLKAEQIKENNHWTSLKAARKREAAFTELFDLLSAHNVPRLPRLLSTANRSGKRLETQRAGREVKKGDVFA</sequence>
<evidence type="ECO:0000256" key="1">
    <source>
        <dbReference type="SAM" id="MobiDB-lite"/>
    </source>
</evidence>
<feature type="compositionally biased region" description="Basic and acidic residues" evidence="1">
    <location>
        <begin position="178"/>
        <end position="196"/>
    </location>
</feature>
<keyword evidence="4" id="KW-1185">Reference proteome</keyword>
<protein>
    <submittedName>
        <fullName evidence="3">Uncharacterized protein</fullName>
    </submittedName>
</protein>
<evidence type="ECO:0000313" key="2">
    <source>
        <dbReference type="EMBL" id="KAK7036809.1"/>
    </source>
</evidence>
<accession>A0AAW0CBM5</accession>
<dbReference type="EMBL" id="JAWWNJ010000018">
    <property type="protein sequence ID" value="KAK7036809.1"/>
    <property type="molecule type" value="Genomic_DNA"/>
</dbReference>
<feature type="region of interest" description="Disordered" evidence="1">
    <location>
        <begin position="174"/>
        <end position="196"/>
    </location>
</feature>
<name>A0AAW0CBM5_9AGAR</name>